<evidence type="ECO:0000313" key="4">
    <source>
        <dbReference type="EMBL" id="VVC34785.1"/>
    </source>
</evidence>
<dbReference type="Proteomes" id="UP000325440">
    <property type="component" value="Unassembled WGS sequence"/>
</dbReference>
<dbReference type="EMBL" id="CABPRJ010001014">
    <property type="protein sequence ID" value="VVC34785.1"/>
    <property type="molecule type" value="Genomic_DNA"/>
</dbReference>
<dbReference type="PROSITE" id="PS50157">
    <property type="entry name" value="ZINC_FINGER_C2H2_2"/>
    <property type="match status" value="1"/>
</dbReference>
<feature type="region of interest" description="Disordered" evidence="2">
    <location>
        <begin position="275"/>
        <end position="321"/>
    </location>
</feature>
<dbReference type="PROSITE" id="PS00028">
    <property type="entry name" value="ZINC_FINGER_C2H2_1"/>
    <property type="match status" value="2"/>
</dbReference>
<proteinExistence type="predicted"/>
<gene>
    <name evidence="4" type="ORF">CINCED_3A016166</name>
</gene>
<accession>A0A5E4MR65</accession>
<evidence type="ECO:0000259" key="3">
    <source>
        <dbReference type="PROSITE" id="PS50157"/>
    </source>
</evidence>
<keyword evidence="5" id="KW-1185">Reference proteome</keyword>
<dbReference type="OrthoDB" id="6615389at2759"/>
<keyword evidence="1" id="KW-0863">Zinc-finger</keyword>
<dbReference type="Gene3D" id="3.30.160.60">
    <property type="entry name" value="Classic Zinc Finger"/>
    <property type="match status" value="1"/>
</dbReference>
<dbReference type="AlphaFoldDB" id="A0A5E4MR65"/>
<feature type="non-terminal residue" evidence="4">
    <location>
        <position position="1258"/>
    </location>
</feature>
<feature type="compositionally biased region" description="Polar residues" evidence="2">
    <location>
        <begin position="293"/>
        <end position="311"/>
    </location>
</feature>
<reference evidence="4 5" key="1">
    <citation type="submission" date="2019-08" db="EMBL/GenBank/DDBJ databases">
        <authorList>
            <person name="Alioto T."/>
            <person name="Alioto T."/>
            <person name="Gomez Garrido J."/>
        </authorList>
    </citation>
    <scope>NUCLEOTIDE SEQUENCE [LARGE SCALE GENOMIC DNA]</scope>
</reference>
<feature type="region of interest" description="Disordered" evidence="2">
    <location>
        <begin position="649"/>
        <end position="673"/>
    </location>
</feature>
<name>A0A5E4MR65_9HEMI</name>
<dbReference type="GO" id="GO:0008270">
    <property type="term" value="F:zinc ion binding"/>
    <property type="evidence" value="ECO:0007669"/>
    <property type="project" value="UniProtKB-KW"/>
</dbReference>
<sequence>MEPYERRDTDGEDYMRAMEATRKHLPNLRKIIDKWKYLNIQKQHAEMLIALYKMLDTKELSLSKLLTSEKFIIKLSNNYHKFLEEECTLDAKNTNKLDGCENKTNSSSEINLTMKKIDLNLDSMWDIPNNNMATSSNTDNFTHNYQLKSVDYDFKRKKEGINKDKDATLPEFSDSRLQVNELIGLEAIEKLDTADESISNTLSLHSQPQFIVSSVLSKSSTVPDKLNTDINVFHKIGSSNDPKQKLITPLKPDTLIDHTNSKLTRASLLMESIRSVVPSNNKNTDDKRFQRPDNGSQHDSLSVYNGQTSQKAKYGKGKYSNYSDRIDQKEKVGQCMLNLENQKFKSSNRTNAKESTSSFGVKNSTDKIINCKIPIIKHIEELIEQNTKKNMTETVIIKNNFKINSLTDTIEDNALKKSSATEIITNCKIEKKLKTGTINDDDKIESGNDKSHEISLKKSVINIDNKDEKKIAKKQCHIIKESTRAKKIKMCSEETEVEKIVKEASSLKEDTCGPKIRTRSSLKKIGEPLKEVVPNKKRICLDIREHSENIEYVENVNTEQDVILSTSIEESEGVTPIKRECTNFEESIVSSNELSSTVDTRTNPIYLSSKVDLQNPGILTIFELLRDEQKQLKLKEFLNATDTKNIRDDEPKCKNVSSEEHSHFEHNKLKEKKGRKLDKNNTIVVKNSSNNQESKNALLNTCLDNDFNKGSMVIENSNSGINFDHSSTSQGKVKLSKQKKLKKNYGNFKIKNKNLPDNEIQDLKVVITRCDKNSSFTDKNDQFKIRPNYEIISKEKSNKSNCKLKNKKIKTNEIEEKDVPSVLAKPQKKDPINENPTLGISTLQDQYNTIDQSSEKMTTLQSNVNNTTVRKRTKRYITELEKLRLGAGQAYGSDDVLHERRIRKCRQNKKIDYCYTNTVVLSEKNYSSTIEQLDDQANISISNNKKSKTFKKQTKNKKKTIQVKTLKALTPEDFKDKLYFQTVDNKLECKLCSYNDIGLKIVRHYKEDHSVEEMLPSRLSVDTAEILINESVKENFGILNVLDLKPLSDVVLVNITLTCVFCYSIFYDITCFYDHITCHTGEYRYNCKVCKMTYPNVLELDKHISEHTNYDKSGGIFHLSQSNPVGSNTIFGYLCPFCYYIQLDYQRTLNHMIERHFNEDKKLNSYWTIIRVNMSIGDDKYTNSIVDYSNLVGCLPLILNDKVILKDENQTQKTGVSTIVVKNKQAMKNAGSSGIHLYNEVEVHLPKLNINSLVNKIR</sequence>
<protein>
    <submittedName>
        <fullName evidence="4">Zinc finger C2H2-type</fullName>
    </submittedName>
</protein>
<dbReference type="InterPro" id="IPR013087">
    <property type="entry name" value="Znf_C2H2_type"/>
</dbReference>
<keyword evidence="1" id="KW-0479">Metal-binding</keyword>
<feature type="compositionally biased region" description="Basic and acidic residues" evidence="2">
    <location>
        <begin position="649"/>
        <end position="668"/>
    </location>
</feature>
<organism evidence="4 5">
    <name type="scientific">Cinara cedri</name>
    <dbReference type="NCBI Taxonomy" id="506608"/>
    <lineage>
        <taxon>Eukaryota</taxon>
        <taxon>Metazoa</taxon>
        <taxon>Ecdysozoa</taxon>
        <taxon>Arthropoda</taxon>
        <taxon>Hexapoda</taxon>
        <taxon>Insecta</taxon>
        <taxon>Pterygota</taxon>
        <taxon>Neoptera</taxon>
        <taxon>Paraneoptera</taxon>
        <taxon>Hemiptera</taxon>
        <taxon>Sternorrhyncha</taxon>
        <taxon>Aphidomorpha</taxon>
        <taxon>Aphidoidea</taxon>
        <taxon>Aphididae</taxon>
        <taxon>Lachninae</taxon>
        <taxon>Cinara</taxon>
    </lineage>
</organism>
<dbReference type="SMART" id="SM00355">
    <property type="entry name" value="ZnF_C2H2"/>
    <property type="match status" value="4"/>
</dbReference>
<evidence type="ECO:0000256" key="1">
    <source>
        <dbReference type="PROSITE-ProRule" id="PRU00042"/>
    </source>
</evidence>
<feature type="domain" description="C2H2-type" evidence="3">
    <location>
        <begin position="1085"/>
        <end position="1112"/>
    </location>
</feature>
<evidence type="ECO:0000256" key="2">
    <source>
        <dbReference type="SAM" id="MobiDB-lite"/>
    </source>
</evidence>
<evidence type="ECO:0000313" key="5">
    <source>
        <dbReference type="Proteomes" id="UP000325440"/>
    </source>
</evidence>
<keyword evidence="1" id="KW-0862">Zinc</keyword>